<gene>
    <name evidence="4" type="ORF">HZZ05_05305</name>
</gene>
<evidence type="ECO:0000259" key="3">
    <source>
        <dbReference type="PROSITE" id="PS50006"/>
    </source>
</evidence>
<reference evidence="4 5" key="1">
    <citation type="submission" date="2020-07" db="EMBL/GenBank/DDBJ databases">
        <title>MOT database genomes.</title>
        <authorList>
            <person name="Joseph S."/>
            <person name="Aduse-Opoku J."/>
            <person name="Hashim A."/>
            <person name="Wade W."/>
            <person name="Curtis M."/>
        </authorList>
    </citation>
    <scope>NUCLEOTIDE SEQUENCE [LARGE SCALE GENOMIC DNA]</scope>
    <source>
        <strain evidence="4 5">WMus004</strain>
    </source>
</reference>
<feature type="compositionally biased region" description="Basic and acidic residues" evidence="2">
    <location>
        <begin position="271"/>
        <end position="283"/>
    </location>
</feature>
<keyword evidence="1" id="KW-0597">Phosphoprotein</keyword>
<feature type="region of interest" description="Disordered" evidence="2">
    <location>
        <begin position="145"/>
        <end position="204"/>
    </location>
</feature>
<name>A0A853EMB5_9ACTO</name>
<dbReference type="Pfam" id="PF00498">
    <property type="entry name" value="FHA"/>
    <property type="match status" value="1"/>
</dbReference>
<dbReference type="CDD" id="cd00060">
    <property type="entry name" value="FHA"/>
    <property type="match status" value="1"/>
</dbReference>
<feature type="domain" description="FHA" evidence="3">
    <location>
        <begin position="688"/>
        <end position="747"/>
    </location>
</feature>
<dbReference type="RefSeq" id="WP_179900249.1">
    <property type="nucleotide sequence ID" value="NZ_JACBXV010000050.1"/>
</dbReference>
<feature type="compositionally biased region" description="Low complexity" evidence="2">
    <location>
        <begin position="193"/>
        <end position="204"/>
    </location>
</feature>
<protein>
    <submittedName>
        <fullName evidence="4">FHA domain-containing protein</fullName>
    </submittedName>
</protein>
<accession>A0A853EMB5</accession>
<dbReference type="Gene3D" id="2.60.200.20">
    <property type="match status" value="1"/>
</dbReference>
<feature type="compositionally biased region" description="Basic and acidic residues" evidence="2">
    <location>
        <begin position="161"/>
        <end position="173"/>
    </location>
</feature>
<feature type="compositionally biased region" description="Low complexity" evidence="2">
    <location>
        <begin position="314"/>
        <end position="325"/>
    </location>
</feature>
<dbReference type="InterPro" id="IPR000253">
    <property type="entry name" value="FHA_dom"/>
</dbReference>
<dbReference type="PROSITE" id="PS50006">
    <property type="entry name" value="FHA_DOMAIN"/>
    <property type="match status" value="1"/>
</dbReference>
<feature type="compositionally biased region" description="Low complexity" evidence="2">
    <location>
        <begin position="361"/>
        <end position="378"/>
    </location>
</feature>
<evidence type="ECO:0000256" key="2">
    <source>
        <dbReference type="SAM" id="MobiDB-lite"/>
    </source>
</evidence>
<dbReference type="SUPFAM" id="SSF49879">
    <property type="entry name" value="SMAD/FHA domain"/>
    <property type="match status" value="1"/>
</dbReference>
<dbReference type="EMBL" id="JACBXV010000050">
    <property type="protein sequence ID" value="NYS68936.1"/>
    <property type="molecule type" value="Genomic_DNA"/>
</dbReference>
<feature type="compositionally biased region" description="Acidic residues" evidence="2">
    <location>
        <begin position="250"/>
        <end position="261"/>
    </location>
</feature>
<sequence>MTDSSNNVVWWAEGSWNGVITDRAVMLLPPSVPQDLTERLWWLLRSDEGSLTHALDELVMGMGGRLGAIPDFVLAVTTPDVLHMALRGEAEVEVDGRPVDAAGITTWFETTFTSPTSVVAKTPEKAGPILRPASDAVVCASRLIIKGGRDQTDDGEDEDPDRAGSPEPEHHSGVETGAESNEWTESTESVEDSPAAAVAAQPAESGAEAAAALALTGELPQTGPDTSADGDHAVDSAAEAPHAEATGLDESPETEADEVDEAIPGTTGTAEGRHGAEQSEDHGAAASPEPIAVEDEELRDQVRDHSTPGLEDPAAAAFLASDEAAGTGLDSEPEATPEVAGEARDLGEVDGAVLGEPGASPQAAEAFAAAFAEPQAVEESAEPVEPVEADSPAGAPSPLPVELPDFLVEDERREEPADGAAQLSGTEAWQAPGEPTAEELAFAASSSQEDPLASVPLGELPVEPQADPPASDLVPPPPPPGQGEDDGAGTLEGALEMEASPVGVGQNAVERPGDHDGRTIASLPEDLSKELRAELLNQGVTPDEPGDSPRGTRRDPVAAPIDGPEATDGTGRAPASAVLLQEAPRFGDHDGHTVAGLPEDLVGQLVSLIGGPEKEVEEALPVVTPAEPDAVRIVLSAVCGQGHPNPTNYTTCRECGAELNRPAKSVACPPLGQMVTSSGEAIALDRPVLVGRGPVASDVASVADVPVRTLQIPSPNQLVSRNHILIELDAWSVLAQDLGNCNGTILNRAGEPSVRLAASNPVLLRSGDVLDLGDGQTLTFENLP</sequence>
<feature type="compositionally biased region" description="Polar residues" evidence="2">
    <location>
        <begin position="178"/>
        <end position="187"/>
    </location>
</feature>
<organism evidence="4 5">
    <name type="scientific">Actinomyces bowdenii</name>
    <dbReference type="NCBI Taxonomy" id="131109"/>
    <lineage>
        <taxon>Bacteria</taxon>
        <taxon>Bacillati</taxon>
        <taxon>Actinomycetota</taxon>
        <taxon>Actinomycetes</taxon>
        <taxon>Actinomycetales</taxon>
        <taxon>Actinomycetaceae</taxon>
        <taxon>Actinomyces</taxon>
    </lineage>
</organism>
<dbReference type="Proteomes" id="UP000572528">
    <property type="component" value="Unassembled WGS sequence"/>
</dbReference>
<evidence type="ECO:0000313" key="5">
    <source>
        <dbReference type="Proteomes" id="UP000572528"/>
    </source>
</evidence>
<feature type="region of interest" description="Disordered" evidence="2">
    <location>
        <begin position="238"/>
        <end position="572"/>
    </location>
</feature>
<proteinExistence type="predicted"/>
<comment type="caution">
    <text evidence="4">The sequence shown here is derived from an EMBL/GenBank/DDBJ whole genome shotgun (WGS) entry which is preliminary data.</text>
</comment>
<evidence type="ECO:0000256" key="1">
    <source>
        <dbReference type="ARBA" id="ARBA00022553"/>
    </source>
</evidence>
<evidence type="ECO:0000313" key="4">
    <source>
        <dbReference type="EMBL" id="NYS68936.1"/>
    </source>
</evidence>
<dbReference type="InterPro" id="IPR008984">
    <property type="entry name" value="SMAD_FHA_dom_sf"/>
</dbReference>
<dbReference type="AlphaFoldDB" id="A0A853EMB5"/>
<feature type="compositionally biased region" description="Acidic residues" evidence="2">
    <location>
        <begin position="379"/>
        <end position="388"/>
    </location>
</feature>